<keyword evidence="1 3" id="KW-0315">Glutamine amidotransferase</keyword>
<reference evidence="4" key="1">
    <citation type="journal article" date="2019" name="Int. J. Syst. Evol. Microbiol.">
        <title>The Global Catalogue of Microorganisms (GCM) 10K type strain sequencing project: providing services to taxonomists for standard genome sequencing and annotation.</title>
        <authorList>
            <consortium name="The Broad Institute Genomics Platform"/>
            <consortium name="The Broad Institute Genome Sequencing Center for Infectious Disease"/>
            <person name="Wu L."/>
            <person name="Ma J."/>
        </authorList>
    </citation>
    <scope>NUCLEOTIDE SEQUENCE [LARGE SCALE GENOMIC DNA]</scope>
    <source>
        <strain evidence="4">XZYJT-10</strain>
    </source>
</reference>
<dbReference type="InterPro" id="IPR029055">
    <property type="entry name" value="Ntn_hydrolases_N"/>
</dbReference>
<gene>
    <name evidence="3" type="ORF">ACFQS1_33405</name>
</gene>
<feature type="domain" description="Glutamine amidotransferase type-2" evidence="2">
    <location>
        <begin position="2"/>
        <end position="266"/>
    </location>
</feature>
<dbReference type="InterPro" id="IPR017932">
    <property type="entry name" value="GATase_2_dom"/>
</dbReference>
<evidence type="ECO:0000313" key="4">
    <source>
        <dbReference type="Proteomes" id="UP001596548"/>
    </source>
</evidence>
<evidence type="ECO:0000313" key="3">
    <source>
        <dbReference type="EMBL" id="MFC7278888.1"/>
    </source>
</evidence>
<organism evidence="3 4">
    <name type="scientific">Paractinoplanes rhizophilus</name>
    <dbReference type="NCBI Taxonomy" id="1416877"/>
    <lineage>
        <taxon>Bacteria</taxon>
        <taxon>Bacillati</taxon>
        <taxon>Actinomycetota</taxon>
        <taxon>Actinomycetes</taxon>
        <taxon>Micromonosporales</taxon>
        <taxon>Micromonosporaceae</taxon>
        <taxon>Paractinoplanes</taxon>
    </lineage>
</organism>
<dbReference type="CDD" id="cd01908">
    <property type="entry name" value="YafJ"/>
    <property type="match status" value="1"/>
</dbReference>
<dbReference type="EMBL" id="JBHTBJ010000039">
    <property type="protein sequence ID" value="MFC7278888.1"/>
    <property type="molecule type" value="Genomic_DNA"/>
</dbReference>
<evidence type="ECO:0000256" key="1">
    <source>
        <dbReference type="ARBA" id="ARBA00022962"/>
    </source>
</evidence>
<evidence type="ECO:0000259" key="2">
    <source>
        <dbReference type="PROSITE" id="PS51278"/>
    </source>
</evidence>
<comment type="caution">
    <text evidence="3">The sequence shown here is derived from an EMBL/GenBank/DDBJ whole genome shotgun (WGS) entry which is preliminary data.</text>
</comment>
<dbReference type="Gene3D" id="3.60.20.10">
    <property type="entry name" value="Glutamine Phosphoribosylpyrophosphate, subunit 1, domain 1"/>
    <property type="match status" value="1"/>
</dbReference>
<dbReference type="PROSITE" id="PS51278">
    <property type="entry name" value="GATASE_TYPE_2"/>
    <property type="match status" value="1"/>
</dbReference>
<dbReference type="InterPro" id="IPR052373">
    <property type="entry name" value="Gamma-glu_amide_hydrolase"/>
</dbReference>
<dbReference type="PANTHER" id="PTHR43187:SF1">
    <property type="entry name" value="GLUTAMINE AMIDOTRANSFERASE DUG3-RELATED"/>
    <property type="match status" value="1"/>
</dbReference>
<dbReference type="Proteomes" id="UP001596548">
    <property type="component" value="Unassembled WGS sequence"/>
</dbReference>
<dbReference type="RefSeq" id="WP_378976004.1">
    <property type="nucleotide sequence ID" value="NZ_JBHTBJ010000039.1"/>
</dbReference>
<name>A0ABW2I201_9ACTN</name>
<dbReference type="PANTHER" id="PTHR43187">
    <property type="entry name" value="GLUTAMINE AMIDOTRANSFERASE DUG3-RELATED"/>
    <property type="match status" value="1"/>
</dbReference>
<keyword evidence="4" id="KW-1185">Reference proteome</keyword>
<accession>A0ABW2I201</accession>
<proteinExistence type="predicted"/>
<sequence length="276" mass="30601">MCRWLAYSGTPILLDELLYKPRYSLIDQSMHSRLGVETTNGDGVGVGWYEPSDQPVPALFRGTGPAWGDVNLRELARVTRSGLFLAHIRASTGTPVQQTNCHPFRYGRWLWCHNGAIHDFRELRRDLMLAIDPDLFPSVAGSTDSEVMFYLALTFGLRDDPLRAVERMAGFVEQVARAHGVASPLQMTVGATDGDRVWAFRYSSEGKSRTLSFSTALTALRALHPDMELLRGLSEETRLVVSEPLGELAGAWNEVPESSYGVVQKGDDELGAFTPR</sequence>
<dbReference type="InterPro" id="IPR026869">
    <property type="entry name" value="EgtC-like"/>
</dbReference>
<dbReference type="SUPFAM" id="SSF56235">
    <property type="entry name" value="N-terminal nucleophile aminohydrolases (Ntn hydrolases)"/>
    <property type="match status" value="1"/>
</dbReference>
<dbReference type="Pfam" id="PF13230">
    <property type="entry name" value="GATase_4"/>
    <property type="match status" value="1"/>
</dbReference>
<protein>
    <submittedName>
        <fullName evidence="3">Class II glutamine amidotransferase</fullName>
    </submittedName>
</protein>